<proteinExistence type="predicted"/>
<dbReference type="InterPro" id="IPR001453">
    <property type="entry name" value="MoaB/Mog_dom"/>
</dbReference>
<dbReference type="SUPFAM" id="SSF63882">
    <property type="entry name" value="MoeA N-terminal region -like"/>
    <property type="match status" value="1"/>
</dbReference>
<dbReference type="InterPro" id="IPR036688">
    <property type="entry name" value="MoeA_C_domain_IV_sf"/>
</dbReference>
<dbReference type="EMBL" id="CP002057">
    <property type="protein sequence ID" value="ADI37013.1"/>
    <property type="molecule type" value="Genomic_DNA"/>
</dbReference>
<dbReference type="Proteomes" id="UP000007722">
    <property type="component" value="Chromosome"/>
</dbReference>
<dbReference type="GO" id="GO:0005737">
    <property type="term" value="C:cytoplasm"/>
    <property type="evidence" value="ECO:0007669"/>
    <property type="project" value="TreeGrafter"/>
</dbReference>
<dbReference type="UniPathway" id="UPA00344"/>
<dbReference type="OrthoDB" id="31371at2157"/>
<dbReference type="STRING" id="456320.Mvol_1357"/>
<dbReference type="Gene3D" id="3.40.980.10">
    <property type="entry name" value="MoaB/Mog-like domain"/>
    <property type="match status" value="1"/>
</dbReference>
<dbReference type="Gene3D" id="2.40.340.10">
    <property type="entry name" value="MoeA, C-terminal, domain IV"/>
    <property type="match status" value="1"/>
</dbReference>
<dbReference type="InParanoid" id="D7DV53"/>
<evidence type="ECO:0000313" key="5">
    <source>
        <dbReference type="Proteomes" id="UP000007722"/>
    </source>
</evidence>
<feature type="domain" description="MoaB/Mog" evidence="3">
    <location>
        <begin position="202"/>
        <end position="363"/>
    </location>
</feature>
<dbReference type="HOGENOM" id="CLU_010186_7_2_2"/>
<dbReference type="Pfam" id="PF03454">
    <property type="entry name" value="MoeA_C"/>
    <property type="match status" value="1"/>
</dbReference>
<dbReference type="SUPFAM" id="SSF63867">
    <property type="entry name" value="MoeA C-terminal domain-like"/>
    <property type="match status" value="1"/>
</dbReference>
<dbReference type="eggNOG" id="arCOG00216">
    <property type="taxonomic scope" value="Archaea"/>
</dbReference>
<dbReference type="InterPro" id="IPR036135">
    <property type="entry name" value="MoeA_linker/N_sf"/>
</dbReference>
<dbReference type="PANTHER" id="PTHR10192:SF19">
    <property type="entry name" value="MOLYBDOPTERIN BIOSYNTHESIS PROTEIN MJ0666-RELATED"/>
    <property type="match status" value="1"/>
</dbReference>
<evidence type="ECO:0000259" key="3">
    <source>
        <dbReference type="SMART" id="SM00852"/>
    </source>
</evidence>
<dbReference type="SUPFAM" id="SSF53218">
    <property type="entry name" value="Molybdenum cofactor biosynthesis proteins"/>
    <property type="match status" value="1"/>
</dbReference>
<dbReference type="Gene3D" id="3.90.105.10">
    <property type="entry name" value="Molybdopterin biosynthesis moea protein, domain 2"/>
    <property type="match status" value="1"/>
</dbReference>
<dbReference type="CDD" id="cd00887">
    <property type="entry name" value="MoeA"/>
    <property type="match status" value="1"/>
</dbReference>
<reference evidence="4 5" key="1">
    <citation type="submission" date="2010-05" db="EMBL/GenBank/DDBJ databases">
        <title>Complete sequence of Methanococcus voltae A3.</title>
        <authorList>
            <consortium name="US DOE Joint Genome Institute"/>
            <person name="Lucas S."/>
            <person name="Copeland A."/>
            <person name="Lapidus A."/>
            <person name="Cheng J.-F."/>
            <person name="Bruce D."/>
            <person name="Goodwin L."/>
            <person name="Pitluck S."/>
            <person name="Lowry S."/>
            <person name="Clum A."/>
            <person name="Land M."/>
            <person name="Hauser L."/>
            <person name="Kyrpides N."/>
            <person name="Mikhailova N."/>
            <person name="Whitman W.B."/>
            <person name="Woyke T."/>
        </authorList>
    </citation>
    <scope>NUCLEOTIDE SEQUENCE [LARGE SCALE GENOMIC DNA]</scope>
    <source>
        <strain evidence="5">ATCC BAA-1334 / A3</strain>
    </source>
</reference>
<sequence length="445" mass="49897">MKFVKELISYEDAKKITFEELNKLTKDKYKKYDLSDCLNKISYEDVISPADLPIFNKSAMDGYSVIAEDVFGASESNPIILEKIEFKESDSVELDKLNNLSKNVVGDENFELTNGFATKVSTGTKIPNGSNAVVMKEYVKEYDDYIEVYGGVHPFENVSKIGEDLKKGDVIIKKGEMINPYHIALLASVGIQKIKCVYLKIGILSTGDELISIENYGKEANNKNDEIKKIDMEYIHKTGSIINSNSLMLKCLLKNCGFDAKTYPHVEDNPAKIKKCILEILSENDILMTTGGTSVGDRDYTFEEISKLGEILYHGIKLRPGRPVGFSKIKHTDTIKYVYIFSGYPVAAAIQFELLFNKYFKPLHTLNLPLTRNFASSLGRTDIMRVKLIKKSDINTNSKLFAEPLRISGSGVISSLSSADGYAIIDENIEGYEKGDIITIYLFKQ</sequence>
<dbReference type="InterPro" id="IPR036425">
    <property type="entry name" value="MoaB/Mog-like_dom_sf"/>
</dbReference>
<dbReference type="FunCoup" id="D7DV53">
    <property type="interactions" value="121"/>
</dbReference>
<evidence type="ECO:0000256" key="1">
    <source>
        <dbReference type="ARBA" id="ARBA00005046"/>
    </source>
</evidence>
<keyword evidence="5" id="KW-1185">Reference proteome</keyword>
<accession>D7DV53</accession>
<protein>
    <submittedName>
        <fullName evidence="4">MoeA domain protein domain I and II</fullName>
    </submittedName>
</protein>
<keyword evidence="2" id="KW-0501">Molybdenum cofactor biosynthesis</keyword>
<dbReference type="Pfam" id="PF03453">
    <property type="entry name" value="MoeA_N"/>
    <property type="match status" value="1"/>
</dbReference>
<dbReference type="GO" id="GO:0061599">
    <property type="term" value="F:molybdopterin molybdotransferase activity"/>
    <property type="evidence" value="ECO:0007669"/>
    <property type="project" value="TreeGrafter"/>
</dbReference>
<dbReference type="Pfam" id="PF00994">
    <property type="entry name" value="MoCF_biosynth"/>
    <property type="match status" value="1"/>
</dbReference>
<gene>
    <name evidence="4" type="ordered locus">Mvol_1357</name>
</gene>
<dbReference type="SMART" id="SM00852">
    <property type="entry name" value="MoCF_biosynth"/>
    <property type="match status" value="1"/>
</dbReference>
<dbReference type="KEGG" id="mvo:Mvol_1357"/>
<evidence type="ECO:0000256" key="2">
    <source>
        <dbReference type="ARBA" id="ARBA00023150"/>
    </source>
</evidence>
<dbReference type="PANTHER" id="PTHR10192">
    <property type="entry name" value="MOLYBDOPTERIN BIOSYNTHESIS PROTEIN"/>
    <property type="match status" value="1"/>
</dbReference>
<name>D7DV53_METV3</name>
<dbReference type="GO" id="GO:0006777">
    <property type="term" value="P:Mo-molybdopterin cofactor biosynthetic process"/>
    <property type="evidence" value="ECO:0007669"/>
    <property type="project" value="UniProtKB-KW"/>
</dbReference>
<dbReference type="Gene3D" id="2.170.190.11">
    <property type="entry name" value="Molybdopterin biosynthesis moea protein, domain 3"/>
    <property type="match status" value="1"/>
</dbReference>
<comment type="pathway">
    <text evidence="1">Cofactor biosynthesis; molybdopterin biosynthesis.</text>
</comment>
<dbReference type="InterPro" id="IPR005111">
    <property type="entry name" value="MoeA_C_domain_IV"/>
</dbReference>
<dbReference type="AlphaFoldDB" id="D7DV53"/>
<dbReference type="InterPro" id="IPR005110">
    <property type="entry name" value="MoeA_linker/N"/>
</dbReference>
<evidence type="ECO:0000313" key="4">
    <source>
        <dbReference type="EMBL" id="ADI37013.1"/>
    </source>
</evidence>
<organism evidence="4 5">
    <name type="scientific">Methanococcus voltae (strain ATCC BAA-1334 / A3)</name>
    <dbReference type="NCBI Taxonomy" id="456320"/>
    <lineage>
        <taxon>Archaea</taxon>
        <taxon>Methanobacteriati</taxon>
        <taxon>Methanobacteriota</taxon>
        <taxon>Methanomada group</taxon>
        <taxon>Methanococci</taxon>
        <taxon>Methanococcales</taxon>
        <taxon>Methanococcaceae</taxon>
        <taxon>Methanococcus</taxon>
    </lineage>
</organism>
<dbReference type="InterPro" id="IPR038987">
    <property type="entry name" value="MoeA-like"/>
</dbReference>